<organism evidence="8 9">
    <name type="scientific">Candidatus Aquicultor secundus</name>
    <dbReference type="NCBI Taxonomy" id="1973895"/>
    <lineage>
        <taxon>Bacteria</taxon>
        <taxon>Bacillati</taxon>
        <taxon>Actinomycetota</taxon>
        <taxon>Candidatus Aquicultoria</taxon>
        <taxon>Candidatus Aquicultorales</taxon>
        <taxon>Candidatus Aquicultoraceae</taxon>
        <taxon>Candidatus Aquicultor</taxon>
    </lineage>
</organism>
<evidence type="ECO:0000313" key="8">
    <source>
        <dbReference type="EMBL" id="PIZ35871.1"/>
    </source>
</evidence>
<evidence type="ECO:0000256" key="6">
    <source>
        <dbReference type="SAM" id="Phobius"/>
    </source>
</evidence>
<evidence type="ECO:0000256" key="1">
    <source>
        <dbReference type="ARBA" id="ARBA00004236"/>
    </source>
</evidence>
<reference evidence="9" key="1">
    <citation type="submission" date="2017-09" db="EMBL/GenBank/DDBJ databases">
        <title>Depth-based differentiation of microbial function through sediment-hosted aquifers and enrichment of novel symbionts in the deep terrestrial subsurface.</title>
        <authorList>
            <person name="Probst A.J."/>
            <person name="Ladd B."/>
            <person name="Jarett J.K."/>
            <person name="Geller-Mcgrath D.E."/>
            <person name="Sieber C.M.K."/>
            <person name="Emerson J.B."/>
            <person name="Anantharaman K."/>
            <person name="Thomas B.C."/>
            <person name="Malmstrom R."/>
            <person name="Stieglmeier M."/>
            <person name="Klingl A."/>
            <person name="Woyke T."/>
            <person name="Ryan C.M."/>
            <person name="Banfield J.F."/>
        </authorList>
    </citation>
    <scope>NUCLEOTIDE SEQUENCE [LARGE SCALE GENOMIC DNA]</scope>
</reference>
<dbReference type="Proteomes" id="UP000230956">
    <property type="component" value="Unassembled WGS sequence"/>
</dbReference>
<name>A0A2M7T5X6_9ACTN</name>
<feature type="transmembrane region" description="Helical" evidence="6">
    <location>
        <begin position="31"/>
        <end position="52"/>
    </location>
</feature>
<keyword evidence="4 6" id="KW-1133">Transmembrane helix</keyword>
<evidence type="ECO:0000256" key="2">
    <source>
        <dbReference type="ARBA" id="ARBA00022475"/>
    </source>
</evidence>
<evidence type="ECO:0000256" key="3">
    <source>
        <dbReference type="ARBA" id="ARBA00022692"/>
    </source>
</evidence>
<dbReference type="InterPro" id="IPR025937">
    <property type="entry name" value="PDGLE_dom"/>
</dbReference>
<feature type="non-terminal residue" evidence="8">
    <location>
        <position position="1"/>
    </location>
</feature>
<keyword evidence="2" id="KW-1003">Cell membrane</keyword>
<dbReference type="EMBL" id="PFNG01000223">
    <property type="protein sequence ID" value="PIZ35871.1"/>
    <property type="molecule type" value="Genomic_DNA"/>
</dbReference>
<accession>A0A2M7T5X6</accession>
<sequence length="67" mass="7289">KGLEHFSDFWHAPLPDYSFKGWGKAPFLHSAFAYIVSAAVGVAIVVALAYLLGKLLAKKEKDNGVLN</sequence>
<proteinExistence type="predicted"/>
<feature type="domain" description="PDGLE" evidence="7">
    <location>
        <begin position="10"/>
        <end position="57"/>
    </location>
</feature>
<dbReference type="Pfam" id="PF13190">
    <property type="entry name" value="PDGLE"/>
    <property type="match status" value="1"/>
</dbReference>
<evidence type="ECO:0000256" key="5">
    <source>
        <dbReference type="ARBA" id="ARBA00023136"/>
    </source>
</evidence>
<evidence type="ECO:0000256" key="4">
    <source>
        <dbReference type="ARBA" id="ARBA00022989"/>
    </source>
</evidence>
<keyword evidence="5 6" id="KW-0472">Membrane</keyword>
<comment type="caution">
    <text evidence="8">The sequence shown here is derived from an EMBL/GenBank/DDBJ whole genome shotgun (WGS) entry which is preliminary data.</text>
</comment>
<dbReference type="AlphaFoldDB" id="A0A2M7T5X6"/>
<evidence type="ECO:0000259" key="7">
    <source>
        <dbReference type="Pfam" id="PF13190"/>
    </source>
</evidence>
<protein>
    <submittedName>
        <fullName evidence="8">Cobalamin biosynthesis protein</fullName>
    </submittedName>
</protein>
<evidence type="ECO:0000313" key="9">
    <source>
        <dbReference type="Proteomes" id="UP000230956"/>
    </source>
</evidence>
<dbReference type="RefSeq" id="WP_286977366.1">
    <property type="nucleotide sequence ID" value="NZ_PFNG01000223.1"/>
</dbReference>
<comment type="subcellular location">
    <subcellularLocation>
        <location evidence="1">Cell membrane</location>
    </subcellularLocation>
</comment>
<dbReference type="GO" id="GO:0005886">
    <property type="term" value="C:plasma membrane"/>
    <property type="evidence" value="ECO:0007669"/>
    <property type="project" value="UniProtKB-SubCell"/>
</dbReference>
<keyword evidence="3 6" id="KW-0812">Transmembrane</keyword>
<gene>
    <name evidence="8" type="ORF">COY37_09520</name>
</gene>